<dbReference type="AlphaFoldDB" id="A0A6B0UAD7"/>
<protein>
    <submittedName>
        <fullName evidence="1">Putative secreted protein</fullName>
    </submittedName>
</protein>
<sequence>MSDWLVQRLLVLARSLTGEMTSSDAPDASSLSPSEPIRGCSCTTLRLLEFLSEAPLLFFRLAMLKVENQLPSFWLPKLLKVLLL</sequence>
<name>A0A6B0UAD7_IXORI</name>
<accession>A0A6B0UAD7</accession>
<evidence type="ECO:0000313" key="1">
    <source>
        <dbReference type="EMBL" id="MXU85076.1"/>
    </source>
</evidence>
<proteinExistence type="predicted"/>
<organism evidence="1">
    <name type="scientific">Ixodes ricinus</name>
    <name type="common">Common tick</name>
    <name type="synonym">Acarus ricinus</name>
    <dbReference type="NCBI Taxonomy" id="34613"/>
    <lineage>
        <taxon>Eukaryota</taxon>
        <taxon>Metazoa</taxon>
        <taxon>Ecdysozoa</taxon>
        <taxon>Arthropoda</taxon>
        <taxon>Chelicerata</taxon>
        <taxon>Arachnida</taxon>
        <taxon>Acari</taxon>
        <taxon>Parasitiformes</taxon>
        <taxon>Ixodida</taxon>
        <taxon>Ixodoidea</taxon>
        <taxon>Ixodidae</taxon>
        <taxon>Ixodinae</taxon>
        <taxon>Ixodes</taxon>
    </lineage>
</organism>
<reference evidence="1" key="1">
    <citation type="submission" date="2019-12" db="EMBL/GenBank/DDBJ databases">
        <title>An insight into the sialome of adult female Ixodes ricinus ticks feeding for 6 days.</title>
        <authorList>
            <person name="Perner J."/>
            <person name="Ribeiro J.M.C."/>
        </authorList>
    </citation>
    <scope>NUCLEOTIDE SEQUENCE</scope>
    <source>
        <strain evidence="1">Semi-engorged</strain>
        <tissue evidence="1">Salivary glands</tissue>
    </source>
</reference>
<dbReference type="EMBL" id="GIFC01002993">
    <property type="protein sequence ID" value="MXU85076.1"/>
    <property type="molecule type" value="Transcribed_RNA"/>
</dbReference>